<dbReference type="PROSITE" id="PS50885">
    <property type="entry name" value="HAMP"/>
    <property type="match status" value="1"/>
</dbReference>
<dbReference type="PRINTS" id="PR00344">
    <property type="entry name" value="BCTRLSENSOR"/>
</dbReference>
<dbReference type="Pfam" id="PF00512">
    <property type="entry name" value="HisKA"/>
    <property type="match status" value="1"/>
</dbReference>
<keyword evidence="6" id="KW-0418">Kinase</keyword>
<comment type="subcellular location">
    <subcellularLocation>
        <location evidence="2">Membrane</location>
    </subcellularLocation>
</comment>
<dbReference type="Pfam" id="PF02518">
    <property type="entry name" value="HATPase_c"/>
    <property type="match status" value="1"/>
</dbReference>
<dbReference type="SUPFAM" id="SSF55874">
    <property type="entry name" value="ATPase domain of HSP90 chaperone/DNA topoisomerase II/histidine kinase"/>
    <property type="match status" value="1"/>
</dbReference>
<gene>
    <name evidence="11" type="ORF">ABS311_08200</name>
</gene>
<organism evidence="11 12">
    <name type="scientific">Catenovulum sediminis</name>
    <dbReference type="NCBI Taxonomy" id="1740262"/>
    <lineage>
        <taxon>Bacteria</taxon>
        <taxon>Pseudomonadati</taxon>
        <taxon>Pseudomonadota</taxon>
        <taxon>Gammaproteobacteria</taxon>
        <taxon>Alteromonadales</taxon>
        <taxon>Alteromonadaceae</taxon>
        <taxon>Catenovulum</taxon>
    </lineage>
</organism>
<accession>A0ABV1RG41</accession>
<evidence type="ECO:0000256" key="6">
    <source>
        <dbReference type="ARBA" id="ARBA00022777"/>
    </source>
</evidence>
<keyword evidence="8" id="KW-0812">Transmembrane</keyword>
<dbReference type="EC" id="2.7.13.3" evidence="3"/>
<proteinExistence type="predicted"/>
<dbReference type="CDD" id="cd16922">
    <property type="entry name" value="HATPase_EvgS-ArcB-TorS-like"/>
    <property type="match status" value="1"/>
</dbReference>
<keyword evidence="5" id="KW-0808">Transferase</keyword>
<dbReference type="EMBL" id="JBELOE010000152">
    <property type="protein sequence ID" value="MER2491864.1"/>
    <property type="molecule type" value="Genomic_DNA"/>
</dbReference>
<dbReference type="Proteomes" id="UP001467690">
    <property type="component" value="Unassembled WGS sequence"/>
</dbReference>
<dbReference type="Gene3D" id="1.10.287.130">
    <property type="match status" value="1"/>
</dbReference>
<dbReference type="PANTHER" id="PTHR43711">
    <property type="entry name" value="TWO-COMPONENT HISTIDINE KINASE"/>
    <property type="match status" value="1"/>
</dbReference>
<reference evidence="11 12" key="1">
    <citation type="submission" date="2024-06" db="EMBL/GenBank/DDBJ databases">
        <authorList>
            <person name="Chen R.Y."/>
        </authorList>
    </citation>
    <scope>NUCLEOTIDE SEQUENCE [LARGE SCALE GENOMIC DNA]</scope>
    <source>
        <strain evidence="11 12">D2</strain>
    </source>
</reference>
<dbReference type="SMART" id="SM00387">
    <property type="entry name" value="HATPase_c"/>
    <property type="match status" value="1"/>
</dbReference>
<dbReference type="PANTHER" id="PTHR43711:SF26">
    <property type="entry name" value="SENSOR HISTIDINE KINASE RCSC"/>
    <property type="match status" value="1"/>
</dbReference>
<keyword evidence="8" id="KW-1133">Transmembrane helix</keyword>
<evidence type="ECO:0000256" key="3">
    <source>
        <dbReference type="ARBA" id="ARBA00012438"/>
    </source>
</evidence>
<name>A0ABV1RG41_9ALTE</name>
<dbReference type="PROSITE" id="PS50109">
    <property type="entry name" value="HIS_KIN"/>
    <property type="match status" value="1"/>
</dbReference>
<evidence type="ECO:0000313" key="12">
    <source>
        <dbReference type="Proteomes" id="UP001467690"/>
    </source>
</evidence>
<dbReference type="InterPro" id="IPR004358">
    <property type="entry name" value="Sig_transdc_His_kin-like_C"/>
</dbReference>
<evidence type="ECO:0000256" key="8">
    <source>
        <dbReference type="SAM" id="Phobius"/>
    </source>
</evidence>
<evidence type="ECO:0000259" key="10">
    <source>
        <dbReference type="PROSITE" id="PS50885"/>
    </source>
</evidence>
<dbReference type="InterPro" id="IPR003660">
    <property type="entry name" value="HAMP_dom"/>
</dbReference>
<dbReference type="CDD" id="cd06225">
    <property type="entry name" value="HAMP"/>
    <property type="match status" value="1"/>
</dbReference>
<keyword evidence="8" id="KW-0472">Membrane</keyword>
<keyword evidence="11" id="KW-0067">ATP-binding</keyword>
<dbReference type="GO" id="GO:0005524">
    <property type="term" value="F:ATP binding"/>
    <property type="evidence" value="ECO:0007669"/>
    <property type="project" value="UniProtKB-KW"/>
</dbReference>
<feature type="transmembrane region" description="Helical" evidence="8">
    <location>
        <begin position="14"/>
        <end position="36"/>
    </location>
</feature>
<evidence type="ECO:0000256" key="5">
    <source>
        <dbReference type="ARBA" id="ARBA00022679"/>
    </source>
</evidence>
<feature type="domain" description="HAMP" evidence="10">
    <location>
        <begin position="196"/>
        <end position="248"/>
    </location>
</feature>
<protein>
    <recommendedName>
        <fullName evidence="3">histidine kinase</fullName>
        <ecNumber evidence="3">2.7.13.3</ecNumber>
    </recommendedName>
</protein>
<evidence type="ECO:0000256" key="7">
    <source>
        <dbReference type="ARBA" id="ARBA00023012"/>
    </source>
</evidence>
<evidence type="ECO:0000259" key="9">
    <source>
        <dbReference type="PROSITE" id="PS50109"/>
    </source>
</evidence>
<keyword evidence="4" id="KW-0597">Phosphoprotein</keyword>
<dbReference type="RefSeq" id="WP_350401439.1">
    <property type="nucleotide sequence ID" value="NZ_JBELOE010000152.1"/>
</dbReference>
<feature type="domain" description="Histidine kinase" evidence="9">
    <location>
        <begin position="288"/>
        <end position="511"/>
    </location>
</feature>
<evidence type="ECO:0000256" key="4">
    <source>
        <dbReference type="ARBA" id="ARBA00022553"/>
    </source>
</evidence>
<evidence type="ECO:0000256" key="1">
    <source>
        <dbReference type="ARBA" id="ARBA00000085"/>
    </source>
</evidence>
<evidence type="ECO:0000313" key="11">
    <source>
        <dbReference type="EMBL" id="MER2491864.1"/>
    </source>
</evidence>
<dbReference type="SUPFAM" id="SSF47384">
    <property type="entry name" value="Homodimeric domain of signal transducing histidine kinase"/>
    <property type="match status" value="1"/>
</dbReference>
<dbReference type="InterPro" id="IPR003594">
    <property type="entry name" value="HATPase_dom"/>
</dbReference>
<feature type="transmembrane region" description="Helical" evidence="8">
    <location>
        <begin position="172"/>
        <end position="191"/>
    </location>
</feature>
<dbReference type="InterPro" id="IPR050736">
    <property type="entry name" value="Sensor_HK_Regulatory"/>
</dbReference>
<keyword evidence="11" id="KW-0547">Nucleotide-binding</keyword>
<keyword evidence="7" id="KW-0902">Two-component regulatory system</keyword>
<dbReference type="SMART" id="SM00388">
    <property type="entry name" value="HisKA"/>
    <property type="match status" value="1"/>
</dbReference>
<dbReference type="CDD" id="cd00082">
    <property type="entry name" value="HisKA"/>
    <property type="match status" value="1"/>
</dbReference>
<dbReference type="SUPFAM" id="SSF158472">
    <property type="entry name" value="HAMP domain-like"/>
    <property type="match status" value="1"/>
</dbReference>
<sequence length="511" mass="56906">MKYLSPKSSIRRQLMTYVVGGIIVVSLAGSSLTAWVSSIKLRELIVEDAMQATSGLAEQGLLALLTASHDNAEDAIGQVMGFKSVIGAAVLDADKKVIANQHIDIDFLNSHHTHAQSSGYEEDDDFFWFWEVVNIQQGDLGLGEYDQQKQSQLGIVFVKLSKQTLITTSRDIFVATFLISAVVAFILVILVDITVNRITRPINHLADIMEQAEQSSQHLQIKVQGAKEIRQMSHAFNTLMKTLDDQDEQLRSHRDQLEYEVKQRTHELVEARDSALTASRHKSVFLANVTHELRTPIQAIIGYIDLVREELEMDGMDMYTRDLGKVQRNAERLLSLINSILDLSKVEAGRMDVKFTTIELKASIANAVDTISPLLDKNNNLFVGPQNPIELFVESDKNKLEQILINLLSNACKFTNNGTISLEYEVDEHSYSIKVVDSGKGIPAEKLDEIFDEFRQVGQNAKREKGSSSREFEGTGLGLAISQKFARLLGGEITVQSRVGEGTTFTLTLPL</sequence>
<comment type="catalytic activity">
    <reaction evidence="1">
        <text>ATP + protein L-histidine = ADP + protein N-phospho-L-histidine.</text>
        <dbReference type="EC" id="2.7.13.3"/>
    </reaction>
</comment>
<dbReference type="InterPro" id="IPR036097">
    <property type="entry name" value="HisK_dim/P_sf"/>
</dbReference>
<dbReference type="InterPro" id="IPR005467">
    <property type="entry name" value="His_kinase_dom"/>
</dbReference>
<keyword evidence="12" id="KW-1185">Reference proteome</keyword>
<dbReference type="Gene3D" id="6.10.340.10">
    <property type="match status" value="1"/>
</dbReference>
<dbReference type="InterPro" id="IPR003661">
    <property type="entry name" value="HisK_dim/P_dom"/>
</dbReference>
<dbReference type="Gene3D" id="3.30.565.10">
    <property type="entry name" value="Histidine kinase-like ATPase, C-terminal domain"/>
    <property type="match status" value="1"/>
</dbReference>
<dbReference type="SMART" id="SM00304">
    <property type="entry name" value="HAMP"/>
    <property type="match status" value="1"/>
</dbReference>
<comment type="caution">
    <text evidence="11">The sequence shown here is derived from an EMBL/GenBank/DDBJ whole genome shotgun (WGS) entry which is preliminary data.</text>
</comment>
<dbReference type="InterPro" id="IPR036890">
    <property type="entry name" value="HATPase_C_sf"/>
</dbReference>
<evidence type="ECO:0000256" key="2">
    <source>
        <dbReference type="ARBA" id="ARBA00004370"/>
    </source>
</evidence>